<reference evidence="11 12" key="1">
    <citation type="submission" date="2020-04" db="EMBL/GenBank/DDBJ databases">
        <title>Complete genome sequence of Spiroplasma platyhelix ATCC 51748, an insect isolate.</title>
        <authorList>
            <person name="Green E.A."/>
            <person name="Klassen J.L."/>
        </authorList>
    </citation>
    <scope>NUCLEOTIDE SEQUENCE [LARGE SCALE GENOMIC DNA]</scope>
    <source>
        <strain evidence="11 12">PALS-1</strain>
    </source>
</reference>
<dbReference type="GO" id="GO:0005737">
    <property type="term" value="C:cytoplasm"/>
    <property type="evidence" value="ECO:0007669"/>
    <property type="project" value="UniProtKB-SubCell"/>
</dbReference>
<comment type="subcellular location">
    <subcellularLocation>
        <location evidence="7 9">Cytoplasm</location>
    </subcellularLocation>
</comment>
<dbReference type="AlphaFoldDB" id="A0A846UA69"/>
<keyword evidence="5 7" id="KW-0648">Protein biosynthesis</keyword>
<dbReference type="Gene3D" id="1.10.8.10">
    <property type="entry name" value="DNA helicase RuvA subunit, C-terminal domain"/>
    <property type="match status" value="1"/>
</dbReference>
<dbReference type="PROSITE" id="PS01127">
    <property type="entry name" value="EF_TS_2"/>
    <property type="match status" value="1"/>
</dbReference>
<dbReference type="RefSeq" id="WP_168105233.1">
    <property type="nucleotide sequence ID" value="NZ_CP051215.1"/>
</dbReference>
<dbReference type="Gene3D" id="1.10.286.20">
    <property type="match status" value="1"/>
</dbReference>
<dbReference type="InterPro" id="IPR018101">
    <property type="entry name" value="Transl_elong_Ts_CS"/>
</dbReference>
<evidence type="ECO:0000313" key="12">
    <source>
        <dbReference type="Proteomes" id="UP000584587"/>
    </source>
</evidence>
<comment type="caution">
    <text evidence="11">The sequence shown here is derived from an EMBL/GenBank/DDBJ whole genome shotgun (WGS) entry which is preliminary data.</text>
</comment>
<dbReference type="EMBL" id="JAAVVK010000002">
    <property type="protein sequence ID" value="NKE38763.1"/>
    <property type="molecule type" value="Genomic_DNA"/>
</dbReference>
<dbReference type="InterPro" id="IPR009060">
    <property type="entry name" value="UBA-like_sf"/>
</dbReference>
<evidence type="ECO:0000256" key="5">
    <source>
        <dbReference type="ARBA" id="ARBA00022917"/>
    </source>
</evidence>
<accession>A0A846UA69</accession>
<dbReference type="Proteomes" id="UP000584587">
    <property type="component" value="Unassembled WGS sequence"/>
</dbReference>
<evidence type="ECO:0000256" key="6">
    <source>
        <dbReference type="ARBA" id="ARBA00025453"/>
    </source>
</evidence>
<evidence type="ECO:0000259" key="10">
    <source>
        <dbReference type="Pfam" id="PF00889"/>
    </source>
</evidence>
<dbReference type="GO" id="GO:0003746">
    <property type="term" value="F:translation elongation factor activity"/>
    <property type="evidence" value="ECO:0007669"/>
    <property type="project" value="UniProtKB-UniRule"/>
</dbReference>
<evidence type="ECO:0000313" key="11">
    <source>
        <dbReference type="EMBL" id="NKE38763.1"/>
    </source>
</evidence>
<evidence type="ECO:0000256" key="7">
    <source>
        <dbReference type="HAMAP-Rule" id="MF_00050"/>
    </source>
</evidence>
<feature type="region of interest" description="Involved in Mg(2+) ion dislocation from EF-Tu" evidence="7">
    <location>
        <begin position="82"/>
        <end position="85"/>
    </location>
</feature>
<protein>
    <recommendedName>
        <fullName evidence="2 7">Elongation factor Ts</fullName>
        <shortName evidence="7">EF-Ts</shortName>
    </recommendedName>
</protein>
<dbReference type="PANTHER" id="PTHR11741">
    <property type="entry name" value="ELONGATION FACTOR TS"/>
    <property type="match status" value="1"/>
</dbReference>
<dbReference type="InterPro" id="IPR001816">
    <property type="entry name" value="Transl_elong_EFTs/EF1B"/>
</dbReference>
<evidence type="ECO:0000256" key="9">
    <source>
        <dbReference type="RuleBase" id="RU000643"/>
    </source>
</evidence>
<dbReference type="CDD" id="cd14275">
    <property type="entry name" value="UBA_EF-Ts"/>
    <property type="match status" value="1"/>
</dbReference>
<keyword evidence="12" id="KW-1185">Reference proteome</keyword>
<comment type="function">
    <text evidence="6 7 8">Associates with the EF-Tu.GDP complex and induces the exchange of GDP to GTP. It remains bound to the aminoacyl-tRNA.EF-Tu.GTP complex up to the GTP hydrolysis stage on the ribosome.</text>
</comment>
<comment type="similarity">
    <text evidence="1 7 8">Belongs to the EF-Ts family.</text>
</comment>
<proteinExistence type="inferred from homology"/>
<evidence type="ECO:0000256" key="3">
    <source>
        <dbReference type="ARBA" id="ARBA00022490"/>
    </source>
</evidence>
<dbReference type="FunFam" id="1.10.8.10:FF:000001">
    <property type="entry name" value="Elongation factor Ts"/>
    <property type="match status" value="1"/>
</dbReference>
<feature type="domain" description="Translation elongation factor EFTs/EF1B dimerisation" evidence="10">
    <location>
        <begin position="73"/>
        <end position="278"/>
    </location>
</feature>
<dbReference type="HAMAP" id="MF_00050">
    <property type="entry name" value="EF_Ts"/>
    <property type="match status" value="1"/>
</dbReference>
<evidence type="ECO:0000256" key="8">
    <source>
        <dbReference type="RuleBase" id="RU000642"/>
    </source>
</evidence>
<sequence>MSDIKVDIKLLKELRATTGVGFNDCRIALIEANNDLDKALEILKVKGLSKALSKVNNEATEGVAKILIDKNRAVIIELNCQTDFVANNLEFNNVLNQISVTLLKSEAVSTIDQALALAVSKTETIKDLITSAITKLGENIVLKRFQVVDKKEDEIFGSYIHTGAVSAGLVVLEGTKDQELAKNIAMQLVAMKPKFIDVSDIDETVRAKELEIAQEQVKGMEKPQEIIEKMVQGKVNKSLAELTITSQTYIKDPSLTIKQYLDKNNAKIKSMIRYEVGELV</sequence>
<dbReference type="Gene3D" id="3.30.479.20">
    <property type="entry name" value="Elongation factor Ts, dimerisation domain"/>
    <property type="match status" value="2"/>
</dbReference>
<dbReference type="Pfam" id="PF00889">
    <property type="entry name" value="EF_TS"/>
    <property type="match status" value="1"/>
</dbReference>
<organism evidence="11 12">
    <name type="scientific">Spiroplasma platyhelix PALS-1</name>
    <dbReference type="NCBI Taxonomy" id="1276218"/>
    <lineage>
        <taxon>Bacteria</taxon>
        <taxon>Bacillati</taxon>
        <taxon>Mycoplasmatota</taxon>
        <taxon>Mollicutes</taxon>
        <taxon>Entomoplasmatales</taxon>
        <taxon>Spiroplasmataceae</taxon>
        <taxon>Spiroplasma</taxon>
    </lineage>
</organism>
<evidence type="ECO:0000256" key="1">
    <source>
        <dbReference type="ARBA" id="ARBA00005532"/>
    </source>
</evidence>
<dbReference type="InterPro" id="IPR014039">
    <property type="entry name" value="Transl_elong_EFTs/EF1B_dimer"/>
</dbReference>
<evidence type="ECO:0000256" key="4">
    <source>
        <dbReference type="ARBA" id="ARBA00022768"/>
    </source>
</evidence>
<keyword evidence="3 7" id="KW-0963">Cytoplasm</keyword>
<gene>
    <name evidence="7" type="primary">tsf</name>
    <name evidence="11" type="ORF">HER12_03265</name>
</gene>
<dbReference type="SUPFAM" id="SSF46934">
    <property type="entry name" value="UBA-like"/>
    <property type="match status" value="1"/>
</dbReference>
<dbReference type="SUPFAM" id="SSF54713">
    <property type="entry name" value="Elongation factor Ts (EF-Ts), dimerisation domain"/>
    <property type="match status" value="2"/>
</dbReference>
<dbReference type="PANTHER" id="PTHR11741:SF0">
    <property type="entry name" value="ELONGATION FACTOR TS, MITOCHONDRIAL"/>
    <property type="match status" value="1"/>
</dbReference>
<dbReference type="NCBIfam" id="TIGR00116">
    <property type="entry name" value="tsf"/>
    <property type="match status" value="1"/>
</dbReference>
<keyword evidence="4 7" id="KW-0251">Elongation factor</keyword>
<name>A0A846UA69_9MOLU</name>
<dbReference type="InterPro" id="IPR036402">
    <property type="entry name" value="EF-Ts_dimer_sf"/>
</dbReference>
<evidence type="ECO:0000256" key="2">
    <source>
        <dbReference type="ARBA" id="ARBA00016956"/>
    </source>
</evidence>